<gene>
    <name evidence="1" type="ORF">CA13_27080</name>
</gene>
<accession>A0A5C5Z2T3</accession>
<keyword evidence="2" id="KW-1185">Reference proteome</keyword>
<sequence length="39" mass="4428">MSEALGWKMAAKRLFTCPLPFPSGFAAAWVWGERMITLR</sequence>
<organism evidence="1 2">
    <name type="scientific">Novipirellula herctigrandis</name>
    <dbReference type="NCBI Taxonomy" id="2527986"/>
    <lineage>
        <taxon>Bacteria</taxon>
        <taxon>Pseudomonadati</taxon>
        <taxon>Planctomycetota</taxon>
        <taxon>Planctomycetia</taxon>
        <taxon>Pirellulales</taxon>
        <taxon>Pirellulaceae</taxon>
        <taxon>Novipirellula</taxon>
    </lineage>
</organism>
<name>A0A5C5Z2T3_9BACT</name>
<proteinExistence type="predicted"/>
<dbReference type="EMBL" id="SJPJ01000001">
    <property type="protein sequence ID" value="TWT81257.1"/>
    <property type="molecule type" value="Genomic_DNA"/>
</dbReference>
<evidence type="ECO:0000313" key="2">
    <source>
        <dbReference type="Proteomes" id="UP000315010"/>
    </source>
</evidence>
<comment type="caution">
    <text evidence="1">The sequence shown here is derived from an EMBL/GenBank/DDBJ whole genome shotgun (WGS) entry which is preliminary data.</text>
</comment>
<dbReference type="AlphaFoldDB" id="A0A5C5Z2T3"/>
<evidence type="ECO:0000313" key="1">
    <source>
        <dbReference type="EMBL" id="TWT81257.1"/>
    </source>
</evidence>
<protein>
    <submittedName>
        <fullName evidence="1">Uncharacterized protein</fullName>
    </submittedName>
</protein>
<dbReference type="Proteomes" id="UP000315010">
    <property type="component" value="Unassembled WGS sequence"/>
</dbReference>
<reference evidence="1 2" key="1">
    <citation type="submission" date="2019-02" db="EMBL/GenBank/DDBJ databases">
        <title>Deep-cultivation of Planctomycetes and their phenomic and genomic characterization uncovers novel biology.</title>
        <authorList>
            <person name="Wiegand S."/>
            <person name="Jogler M."/>
            <person name="Boedeker C."/>
            <person name="Pinto D."/>
            <person name="Vollmers J."/>
            <person name="Rivas-Marin E."/>
            <person name="Kohn T."/>
            <person name="Peeters S.H."/>
            <person name="Heuer A."/>
            <person name="Rast P."/>
            <person name="Oberbeckmann S."/>
            <person name="Bunk B."/>
            <person name="Jeske O."/>
            <person name="Meyerdierks A."/>
            <person name="Storesund J.E."/>
            <person name="Kallscheuer N."/>
            <person name="Luecker S."/>
            <person name="Lage O.M."/>
            <person name="Pohl T."/>
            <person name="Merkel B.J."/>
            <person name="Hornburger P."/>
            <person name="Mueller R.-W."/>
            <person name="Bruemmer F."/>
            <person name="Labrenz M."/>
            <person name="Spormann A.M."/>
            <person name="Op Den Camp H."/>
            <person name="Overmann J."/>
            <person name="Amann R."/>
            <person name="Jetten M.S.M."/>
            <person name="Mascher T."/>
            <person name="Medema M.H."/>
            <person name="Devos D.P."/>
            <person name="Kaster A.-K."/>
            <person name="Ovreas L."/>
            <person name="Rohde M."/>
            <person name="Galperin M.Y."/>
            <person name="Jogler C."/>
        </authorList>
    </citation>
    <scope>NUCLEOTIDE SEQUENCE [LARGE SCALE GENOMIC DNA]</scope>
    <source>
        <strain evidence="1 2">CA13</strain>
    </source>
</reference>